<reference evidence="3" key="1">
    <citation type="submission" date="2021-04" db="EMBL/GenBank/DDBJ databases">
        <title>novel species isolated from subtropical streams in China.</title>
        <authorList>
            <person name="Lu H."/>
        </authorList>
    </citation>
    <scope>NUCLEOTIDE SEQUENCE</scope>
    <source>
        <strain evidence="3">LFS511W</strain>
    </source>
</reference>
<protein>
    <submittedName>
        <fullName evidence="3">Insulinase family protein</fullName>
    </submittedName>
</protein>
<keyword evidence="4" id="KW-1185">Reference proteome</keyword>
<organism evidence="3 4">
    <name type="scientific">Undibacterium luofuense</name>
    <dbReference type="NCBI Taxonomy" id="2828733"/>
    <lineage>
        <taxon>Bacteria</taxon>
        <taxon>Pseudomonadati</taxon>
        <taxon>Pseudomonadota</taxon>
        <taxon>Betaproteobacteria</taxon>
        <taxon>Burkholderiales</taxon>
        <taxon>Oxalobacteraceae</taxon>
        <taxon>Undibacterium</taxon>
    </lineage>
</organism>
<gene>
    <name evidence="3" type="ORF">KDM89_18425</name>
</gene>
<comment type="caution">
    <text evidence="3">The sequence shown here is derived from an EMBL/GenBank/DDBJ whole genome shotgun (WGS) entry which is preliminary data.</text>
</comment>
<dbReference type="PANTHER" id="PTHR11851:SF224">
    <property type="entry name" value="PROCESSING PROTEASE"/>
    <property type="match status" value="1"/>
</dbReference>
<accession>A0A941DNL6</accession>
<dbReference type="PANTHER" id="PTHR11851">
    <property type="entry name" value="METALLOPROTEASE"/>
    <property type="match status" value="1"/>
</dbReference>
<feature type="domain" description="Peptidase M16 N-terminal" evidence="1">
    <location>
        <begin position="32"/>
        <end position="171"/>
    </location>
</feature>
<feature type="domain" description="Peptidase M16 C-terminal" evidence="2">
    <location>
        <begin position="179"/>
        <end position="354"/>
    </location>
</feature>
<dbReference type="InterPro" id="IPR050361">
    <property type="entry name" value="MPP/UQCRC_Complex"/>
</dbReference>
<evidence type="ECO:0000313" key="3">
    <source>
        <dbReference type="EMBL" id="MBR7784128.1"/>
    </source>
</evidence>
<dbReference type="Pfam" id="PF05193">
    <property type="entry name" value="Peptidase_M16_C"/>
    <property type="match status" value="1"/>
</dbReference>
<dbReference type="InterPro" id="IPR011249">
    <property type="entry name" value="Metalloenz_LuxS/M16"/>
</dbReference>
<name>A0A941DNL6_9BURK</name>
<dbReference type="EMBL" id="JAGSPN010000019">
    <property type="protein sequence ID" value="MBR7784128.1"/>
    <property type="molecule type" value="Genomic_DNA"/>
</dbReference>
<dbReference type="AlphaFoldDB" id="A0A941DNL6"/>
<evidence type="ECO:0000259" key="2">
    <source>
        <dbReference type="Pfam" id="PF05193"/>
    </source>
</evidence>
<dbReference type="InterPro" id="IPR007863">
    <property type="entry name" value="Peptidase_M16_C"/>
</dbReference>
<dbReference type="SUPFAM" id="SSF63411">
    <property type="entry name" value="LuxS/MPP-like metallohydrolase"/>
    <property type="match status" value="2"/>
</dbReference>
<dbReference type="InterPro" id="IPR011765">
    <property type="entry name" value="Pept_M16_N"/>
</dbReference>
<dbReference type="Proteomes" id="UP000680067">
    <property type="component" value="Unassembled WGS sequence"/>
</dbReference>
<proteinExistence type="predicted"/>
<dbReference type="Pfam" id="PF00675">
    <property type="entry name" value="Peptidase_M16"/>
    <property type="match status" value="1"/>
</dbReference>
<evidence type="ECO:0000259" key="1">
    <source>
        <dbReference type="Pfam" id="PF00675"/>
    </source>
</evidence>
<evidence type="ECO:0000313" key="4">
    <source>
        <dbReference type="Proteomes" id="UP000680067"/>
    </source>
</evidence>
<dbReference type="Gene3D" id="3.30.830.10">
    <property type="entry name" value="Metalloenzyme, LuxS/M16 peptidase-like"/>
    <property type="match status" value="2"/>
</dbReference>
<sequence length="451" mass="49173">MSMQVQAADFRLPAYETAKLSNGLTVYMMERHDVPLVAVRAVVRAGAVADGQQAGIANLTGDALLLGSRQFSKKEIDQRFDFRGARLTAATSADATVLQADFATDDVPALLPVMADVLQAPVWDKDEFAKLRSRTQTELRQMKESPRNVVQAYYRAMLFGNGAYANPVSGTVQSIAALEQKDIAGFYQTWYRPDNAALVVVGDFKPAVMRKELEKLFGSWKAAGTMPAAAPVGQIQPDQARVWLVNKADAVETTFVFGGKGIARNDPDYIPLQVINTILGGRFTSWLNDELRVNSGLTYGANSSFAPLAKGGSFAVSSFTATAKTEAALALAVKTYQRLWDKGIDAAALESAKAYVKGQFPPRFETNRQLAELLGDMYVSGFGREQIDHFMRDVDSLTPEKAKQLVDKHFPRDKLQMLLIGKAEQIRAVAANYGSVTELDISADGFAPVKP</sequence>
<dbReference type="GO" id="GO:0046872">
    <property type="term" value="F:metal ion binding"/>
    <property type="evidence" value="ECO:0007669"/>
    <property type="project" value="InterPro"/>
</dbReference>